<evidence type="ECO:0000256" key="4">
    <source>
        <dbReference type="ARBA" id="ARBA00023163"/>
    </source>
</evidence>
<evidence type="ECO:0000256" key="1">
    <source>
        <dbReference type="ARBA" id="ARBA00022491"/>
    </source>
</evidence>
<dbReference type="RefSeq" id="WP_047192329.1">
    <property type="nucleotide sequence ID" value="NZ_LCYG01000103.1"/>
</dbReference>
<gene>
    <name evidence="6" type="ORF">AA309_28100</name>
</gene>
<accession>A0A0H1RBN9</accession>
<dbReference type="PANTHER" id="PTHR30146">
    <property type="entry name" value="LACI-RELATED TRANSCRIPTIONAL REPRESSOR"/>
    <property type="match status" value="1"/>
</dbReference>
<keyword evidence="3" id="KW-0238">DNA-binding</keyword>
<evidence type="ECO:0000256" key="2">
    <source>
        <dbReference type="ARBA" id="ARBA00023015"/>
    </source>
</evidence>
<dbReference type="Gene3D" id="1.10.260.40">
    <property type="entry name" value="lambda repressor-like DNA-binding domains"/>
    <property type="match status" value="1"/>
</dbReference>
<keyword evidence="2" id="KW-0805">Transcription regulation</keyword>
<dbReference type="SMART" id="SM00354">
    <property type="entry name" value="HTH_LACI"/>
    <property type="match status" value="1"/>
</dbReference>
<evidence type="ECO:0000313" key="7">
    <source>
        <dbReference type="Proteomes" id="UP000035489"/>
    </source>
</evidence>
<dbReference type="PATRIC" id="fig|1225564.3.peg.144"/>
<dbReference type="InterPro" id="IPR000843">
    <property type="entry name" value="HTH_LacI"/>
</dbReference>
<reference evidence="6 7" key="1">
    <citation type="submission" date="2015-05" db="EMBL/GenBank/DDBJ databases">
        <title>Draft genome sequence of Microvirga vignae strain BR3299, a novel nitrogen fixing bacteria isolated from Brazil semi-aired region.</title>
        <authorList>
            <person name="Zilli J.E."/>
            <person name="Passos S.R."/>
            <person name="Leite J."/>
            <person name="Baldani J.I."/>
            <person name="Xavier G.R."/>
            <person name="Rumjaneck N.G."/>
            <person name="Simoes-Araujo J.L."/>
        </authorList>
    </citation>
    <scope>NUCLEOTIDE SEQUENCE [LARGE SCALE GENOMIC DNA]</scope>
    <source>
        <strain evidence="6 7">BR3299</strain>
    </source>
</reference>
<evidence type="ECO:0000313" key="6">
    <source>
        <dbReference type="EMBL" id="KLK90007.1"/>
    </source>
</evidence>
<dbReference type="SUPFAM" id="SSF53822">
    <property type="entry name" value="Periplasmic binding protein-like I"/>
    <property type="match status" value="1"/>
</dbReference>
<dbReference type="STRING" id="1225564.AA309_28100"/>
<evidence type="ECO:0000256" key="3">
    <source>
        <dbReference type="ARBA" id="ARBA00023125"/>
    </source>
</evidence>
<dbReference type="Gene3D" id="3.40.50.2300">
    <property type="match status" value="2"/>
</dbReference>
<keyword evidence="1" id="KW-0678">Repressor</keyword>
<dbReference type="InterPro" id="IPR028082">
    <property type="entry name" value="Peripla_BP_I"/>
</dbReference>
<dbReference type="InterPro" id="IPR010982">
    <property type="entry name" value="Lambda_DNA-bd_dom_sf"/>
</dbReference>
<dbReference type="GO" id="GO:0000976">
    <property type="term" value="F:transcription cis-regulatory region binding"/>
    <property type="evidence" value="ECO:0007669"/>
    <property type="project" value="TreeGrafter"/>
</dbReference>
<evidence type="ECO:0000259" key="5">
    <source>
        <dbReference type="PROSITE" id="PS50932"/>
    </source>
</evidence>
<keyword evidence="4" id="KW-0804">Transcription</keyword>
<dbReference type="CDD" id="cd01392">
    <property type="entry name" value="HTH_LacI"/>
    <property type="match status" value="1"/>
</dbReference>
<dbReference type="Pfam" id="PF00356">
    <property type="entry name" value="LacI"/>
    <property type="match status" value="1"/>
</dbReference>
<dbReference type="EMBL" id="LCYG01000103">
    <property type="protein sequence ID" value="KLK90007.1"/>
    <property type="molecule type" value="Genomic_DNA"/>
</dbReference>
<dbReference type="OrthoDB" id="7170131at2"/>
<feature type="domain" description="HTH lacI-type" evidence="5">
    <location>
        <begin position="11"/>
        <end position="65"/>
    </location>
</feature>
<comment type="caution">
    <text evidence="6">The sequence shown here is derived from an EMBL/GenBank/DDBJ whole genome shotgun (WGS) entry which is preliminary data.</text>
</comment>
<keyword evidence="7" id="KW-1185">Reference proteome</keyword>
<dbReference type="PROSITE" id="PS00356">
    <property type="entry name" value="HTH_LACI_1"/>
    <property type="match status" value="1"/>
</dbReference>
<dbReference type="PANTHER" id="PTHR30146:SF148">
    <property type="entry name" value="HTH-TYPE TRANSCRIPTIONAL REPRESSOR PURR-RELATED"/>
    <property type="match status" value="1"/>
</dbReference>
<dbReference type="AlphaFoldDB" id="A0A0H1RBN9"/>
<dbReference type="PROSITE" id="PS50932">
    <property type="entry name" value="HTH_LACI_2"/>
    <property type="match status" value="1"/>
</dbReference>
<sequence>MSGKRRASANVTIIDIAREAGVSKSTVSLVLKGSSLVAEETRDRVSKAMSKLGYVYNRGAANLRGAQSSIVGMVINDLANPFFAELAIGIERVLRTSGYIPFIANTAESVVRQAEVVRSMREHGASGIILCPALETEGREVNDLLDLGMPLILAIRRVPGARASLVASDNAAGAARVAAHLISLGHRRIAFLGGMEAMAVRKDRVAGFTRALEEAGLHADPALMLESMPSKDGGFTAMSNLLTRSEWPTAVVCFNDVVAIGAMLAMGRKGAVAGRDMAITGFDDTAEARQISPPLTTVAVDAGDLGERAAQMLLRQIASGSRTPETYIGEARLVVRESCCPPPRKRKVS</sequence>
<dbReference type="Pfam" id="PF13377">
    <property type="entry name" value="Peripla_BP_3"/>
    <property type="match status" value="1"/>
</dbReference>
<dbReference type="InterPro" id="IPR046335">
    <property type="entry name" value="LacI/GalR-like_sensor"/>
</dbReference>
<dbReference type="Proteomes" id="UP000035489">
    <property type="component" value="Unassembled WGS sequence"/>
</dbReference>
<dbReference type="CDD" id="cd06289">
    <property type="entry name" value="PBP1_MalI-like"/>
    <property type="match status" value="1"/>
</dbReference>
<protein>
    <submittedName>
        <fullName evidence="6">LacI family transcriptional regulator</fullName>
    </submittedName>
</protein>
<name>A0A0H1RBN9_9HYPH</name>
<organism evidence="6 7">
    <name type="scientific">Microvirga vignae</name>
    <dbReference type="NCBI Taxonomy" id="1225564"/>
    <lineage>
        <taxon>Bacteria</taxon>
        <taxon>Pseudomonadati</taxon>
        <taxon>Pseudomonadota</taxon>
        <taxon>Alphaproteobacteria</taxon>
        <taxon>Hyphomicrobiales</taxon>
        <taxon>Methylobacteriaceae</taxon>
        <taxon>Microvirga</taxon>
    </lineage>
</organism>
<dbReference type="SUPFAM" id="SSF47413">
    <property type="entry name" value="lambda repressor-like DNA-binding domains"/>
    <property type="match status" value="1"/>
</dbReference>
<dbReference type="GO" id="GO:0003700">
    <property type="term" value="F:DNA-binding transcription factor activity"/>
    <property type="evidence" value="ECO:0007669"/>
    <property type="project" value="TreeGrafter"/>
</dbReference>
<proteinExistence type="predicted"/>